<keyword evidence="5" id="KW-0732">Signal</keyword>
<keyword evidence="3" id="KW-0998">Cell outer membrane</keyword>
<gene>
    <name evidence="7" type="ORF">HH304_03840</name>
</gene>
<dbReference type="Proteomes" id="UP000559010">
    <property type="component" value="Unassembled WGS sequence"/>
</dbReference>
<evidence type="ECO:0000256" key="4">
    <source>
        <dbReference type="SAM" id="MobiDB-lite"/>
    </source>
</evidence>
<dbReference type="Gene3D" id="2.170.130.10">
    <property type="entry name" value="TonB-dependent receptor, plug domain"/>
    <property type="match status" value="1"/>
</dbReference>
<keyword evidence="2" id="KW-0472">Membrane</keyword>
<name>A0A848IWH5_9BACT</name>
<evidence type="ECO:0000313" key="8">
    <source>
        <dbReference type="Proteomes" id="UP000559010"/>
    </source>
</evidence>
<dbReference type="GO" id="GO:0009279">
    <property type="term" value="C:cell outer membrane"/>
    <property type="evidence" value="ECO:0007669"/>
    <property type="project" value="UniProtKB-SubCell"/>
</dbReference>
<dbReference type="Gene3D" id="2.40.170.20">
    <property type="entry name" value="TonB-dependent receptor, beta-barrel domain"/>
    <property type="match status" value="1"/>
</dbReference>
<comment type="caution">
    <text evidence="7">The sequence shown here is derived from an EMBL/GenBank/DDBJ whole genome shotgun (WGS) entry which is preliminary data.</text>
</comment>
<dbReference type="InterPro" id="IPR041700">
    <property type="entry name" value="OMP_b-brl_3"/>
</dbReference>
<dbReference type="SUPFAM" id="SSF56935">
    <property type="entry name" value="Porins"/>
    <property type="match status" value="1"/>
</dbReference>
<evidence type="ECO:0000256" key="1">
    <source>
        <dbReference type="ARBA" id="ARBA00004442"/>
    </source>
</evidence>
<evidence type="ECO:0000256" key="3">
    <source>
        <dbReference type="ARBA" id="ARBA00023237"/>
    </source>
</evidence>
<keyword evidence="8" id="KW-1185">Reference proteome</keyword>
<feature type="signal peptide" evidence="5">
    <location>
        <begin position="1"/>
        <end position="19"/>
    </location>
</feature>
<evidence type="ECO:0000313" key="7">
    <source>
        <dbReference type="EMBL" id="NMM47518.1"/>
    </source>
</evidence>
<comment type="subcellular location">
    <subcellularLocation>
        <location evidence="1">Cell outer membrane</location>
    </subcellularLocation>
</comment>
<evidence type="ECO:0000256" key="5">
    <source>
        <dbReference type="SAM" id="SignalP"/>
    </source>
</evidence>
<protein>
    <submittedName>
        <fullName evidence="7">Outer membrane beta-barrel protein</fullName>
    </submittedName>
</protein>
<dbReference type="AlphaFoldDB" id="A0A848IWH5"/>
<feature type="domain" description="Outer membrane protein beta-barrel" evidence="6">
    <location>
        <begin position="456"/>
        <end position="923"/>
    </location>
</feature>
<dbReference type="RefSeq" id="WP_169678140.1">
    <property type="nucleotide sequence ID" value="NZ_JABBNU010000002.1"/>
</dbReference>
<proteinExistence type="predicted"/>
<dbReference type="InterPro" id="IPR037066">
    <property type="entry name" value="Plug_dom_sf"/>
</dbReference>
<sequence length="931" mass="104223">MKIKLILGIFFSFVYISNAQQYNVTAVLISQDSNEKIIGATAKLSSVKDSTDTYFAISNEDGILNLKPKTTGFYKIKIRSVGFKNYEKIIRVNNLVTDLGDLIFEVDVTKLNEVVVTEKVIPVEQHGDTTSMNAAAYKTNPDATAQDLLSKMPGIITTNGKVQAQGEDVKKILVDGKEFFSNDPQLALNSIPAEVIQKIEVFDQQSEQSRFSGFDDGNTTKTINIVTKPETRNGQFGRIYGGIGTDERYSSGGSINFFNEDQRISMLGMTNNTNNQNFSSEDLLGVSSGSAGRRRGPPGGGISGRPMGGSAADNFVTDQNDGISKTQSFGINFDDEINDKLKVNGSYFYNRKNNLTTQFLNRETFITPDSSQFFDEDYISESINNNHRVTMRIEYSIDDKNSIIFTPRLNYQDNKSTLNTLGNTFLSENEQINNSLTNNSNDQSGYSLAGNLLFRHRFEKRGRTISLNINSQFNDQNGNNYQQSVNTYFLNNKADSLNLFYDNQTRGKTIGTRIDYTEPIASKALLQFGYEYSNTWSNSDKSTFDYDFEAEQINEFDTLLSSVFESKYQIHRPTAGIMVRGKKLMMRAGISYQHVQLTSTQHFPVEANVDRSFKNILPGLMMRYKISDTKNLRVFYRAMTDAPSVSQLQDVIDISDPLFLSTGNPNLDQSVTHMAATRFSIVNPEKSTNFFVMGMIRNTADYISNATYIARQDSVINEEVTINRGSQISLPVNLNGYWNARVFSSYGLPLKSISSNLNLNAGLTYSHTPGITNGLDNDVKSLNVNGGFTLASNISEYVDFTLSYRADINSVGYSLQSASDDDYLSQTVTGKVNLIFGKGFVFRSDLSFINYSGYYSEELNQAYAIWNASIAKKFLKDDAGEISLSVFDILKNNVGISRDNQPGYYQETLTNALQQYFLLSFSYKIKNFREG</sequence>
<reference evidence="7 8" key="1">
    <citation type="submission" date="2020-04" db="EMBL/GenBank/DDBJ databases">
        <title>Flammeovirgaceae bacterium KN852 isolated from deep sea.</title>
        <authorList>
            <person name="Zhang D.-C."/>
        </authorList>
    </citation>
    <scope>NUCLEOTIDE SEQUENCE [LARGE SCALE GENOMIC DNA]</scope>
    <source>
        <strain evidence="7 8">KN852</strain>
    </source>
</reference>
<evidence type="ECO:0000259" key="6">
    <source>
        <dbReference type="Pfam" id="PF14905"/>
    </source>
</evidence>
<evidence type="ECO:0000256" key="2">
    <source>
        <dbReference type="ARBA" id="ARBA00023136"/>
    </source>
</evidence>
<dbReference type="InterPro" id="IPR036942">
    <property type="entry name" value="Beta-barrel_TonB_sf"/>
</dbReference>
<accession>A0A848IWH5</accession>
<dbReference type="EMBL" id="JABBNU010000002">
    <property type="protein sequence ID" value="NMM47518.1"/>
    <property type="molecule type" value="Genomic_DNA"/>
</dbReference>
<organism evidence="7 8">
    <name type="scientific">Marinigracilibium pacificum</name>
    <dbReference type="NCBI Taxonomy" id="2729599"/>
    <lineage>
        <taxon>Bacteria</taxon>
        <taxon>Pseudomonadati</taxon>
        <taxon>Bacteroidota</taxon>
        <taxon>Cytophagia</taxon>
        <taxon>Cytophagales</taxon>
        <taxon>Flammeovirgaceae</taxon>
        <taxon>Marinigracilibium</taxon>
    </lineage>
</organism>
<feature type="chain" id="PRO_5032436068" evidence="5">
    <location>
        <begin position="20"/>
        <end position="931"/>
    </location>
</feature>
<feature type="region of interest" description="Disordered" evidence="4">
    <location>
        <begin position="287"/>
        <end position="306"/>
    </location>
</feature>
<dbReference type="Pfam" id="PF14905">
    <property type="entry name" value="OMP_b-brl_3"/>
    <property type="match status" value="1"/>
</dbReference>
<feature type="compositionally biased region" description="Gly residues" evidence="4">
    <location>
        <begin position="297"/>
        <end position="306"/>
    </location>
</feature>